<accession>A0AAV4S688</accession>
<organism evidence="1 2">
    <name type="scientific">Caerostris extrusa</name>
    <name type="common">Bark spider</name>
    <name type="synonym">Caerostris bankana</name>
    <dbReference type="NCBI Taxonomy" id="172846"/>
    <lineage>
        <taxon>Eukaryota</taxon>
        <taxon>Metazoa</taxon>
        <taxon>Ecdysozoa</taxon>
        <taxon>Arthropoda</taxon>
        <taxon>Chelicerata</taxon>
        <taxon>Arachnida</taxon>
        <taxon>Araneae</taxon>
        <taxon>Araneomorphae</taxon>
        <taxon>Entelegynae</taxon>
        <taxon>Araneoidea</taxon>
        <taxon>Araneidae</taxon>
        <taxon>Caerostris</taxon>
    </lineage>
</organism>
<comment type="caution">
    <text evidence="1">The sequence shown here is derived from an EMBL/GenBank/DDBJ whole genome shotgun (WGS) entry which is preliminary data.</text>
</comment>
<sequence>MSVNNCQRANIDEIRIQRDYLDLYNLVWELISGLDKNFFCVMRLRPEINLVSLCVARADIEAIHKVWIVDLEEMRPFVCSKVRLGHLNGYEACNIDEGRRIKLPRTESVDLLDHTQPQTIEEKNARVIFFSTYTFFDWWHFFHEILESVRRGAIRE</sequence>
<gene>
    <name evidence="1" type="ORF">CEXT_97341</name>
</gene>
<dbReference type="AlphaFoldDB" id="A0AAV4S688"/>
<name>A0AAV4S688_CAEEX</name>
<dbReference type="EMBL" id="BPLR01008904">
    <property type="protein sequence ID" value="GIY28091.1"/>
    <property type="molecule type" value="Genomic_DNA"/>
</dbReference>
<proteinExistence type="predicted"/>
<evidence type="ECO:0000313" key="1">
    <source>
        <dbReference type="EMBL" id="GIY28091.1"/>
    </source>
</evidence>
<reference evidence="1 2" key="1">
    <citation type="submission" date="2021-06" db="EMBL/GenBank/DDBJ databases">
        <title>Caerostris extrusa draft genome.</title>
        <authorList>
            <person name="Kono N."/>
            <person name="Arakawa K."/>
        </authorList>
    </citation>
    <scope>NUCLEOTIDE SEQUENCE [LARGE SCALE GENOMIC DNA]</scope>
</reference>
<keyword evidence="2" id="KW-1185">Reference proteome</keyword>
<dbReference type="Proteomes" id="UP001054945">
    <property type="component" value="Unassembled WGS sequence"/>
</dbReference>
<protein>
    <submittedName>
        <fullName evidence="1">Uncharacterized protein</fullName>
    </submittedName>
</protein>
<evidence type="ECO:0000313" key="2">
    <source>
        <dbReference type="Proteomes" id="UP001054945"/>
    </source>
</evidence>